<dbReference type="RefSeq" id="WP_092108201.1">
    <property type="nucleotide sequence ID" value="NZ_FOCN01000004.1"/>
</dbReference>
<dbReference type="GO" id="GO:0015171">
    <property type="term" value="F:amino acid transmembrane transporter activity"/>
    <property type="evidence" value="ECO:0007669"/>
    <property type="project" value="TreeGrafter"/>
</dbReference>
<evidence type="ECO:0000256" key="2">
    <source>
        <dbReference type="ARBA" id="ARBA00022475"/>
    </source>
</evidence>
<dbReference type="EMBL" id="SOFF01000029">
    <property type="protein sequence ID" value="TFB89701.1"/>
    <property type="molecule type" value="Genomic_DNA"/>
</dbReference>
<dbReference type="InterPro" id="IPR001123">
    <property type="entry name" value="LeuE-type"/>
</dbReference>
<keyword evidence="3" id="KW-0812">Transmembrane</keyword>
<reference evidence="6 7" key="1">
    <citation type="submission" date="2019-03" db="EMBL/GenBank/DDBJ databases">
        <title>Genomics of glacier-inhabiting Cryobacterium strains.</title>
        <authorList>
            <person name="Liu Q."/>
            <person name="Xin Y.-H."/>
        </authorList>
    </citation>
    <scope>NUCLEOTIDE SEQUENCE [LARGE SCALE GENOMIC DNA]</scope>
    <source>
        <strain evidence="6 7">Hh15</strain>
    </source>
</reference>
<comment type="subcellular location">
    <subcellularLocation>
        <location evidence="1">Cell membrane</location>
        <topology evidence="1">Multi-pass membrane protein</topology>
    </subcellularLocation>
</comment>
<organism evidence="6 7">
    <name type="scientific">Cryobacterium luteum</name>
    <dbReference type="NCBI Taxonomy" id="1424661"/>
    <lineage>
        <taxon>Bacteria</taxon>
        <taxon>Bacillati</taxon>
        <taxon>Actinomycetota</taxon>
        <taxon>Actinomycetes</taxon>
        <taxon>Micrococcales</taxon>
        <taxon>Microbacteriaceae</taxon>
        <taxon>Cryobacterium</taxon>
    </lineage>
</organism>
<keyword evidence="5" id="KW-0472">Membrane</keyword>
<keyword evidence="4" id="KW-1133">Transmembrane helix</keyword>
<comment type="caution">
    <text evidence="6">The sequence shown here is derived from an EMBL/GenBank/DDBJ whole genome shotgun (WGS) entry which is preliminary data.</text>
</comment>
<dbReference type="Proteomes" id="UP000297654">
    <property type="component" value="Unassembled WGS sequence"/>
</dbReference>
<evidence type="ECO:0000256" key="4">
    <source>
        <dbReference type="ARBA" id="ARBA00022989"/>
    </source>
</evidence>
<dbReference type="Pfam" id="PF01810">
    <property type="entry name" value="LysE"/>
    <property type="match status" value="1"/>
</dbReference>
<protein>
    <submittedName>
        <fullName evidence="6">LysE family translocator</fullName>
    </submittedName>
</protein>
<sequence>MTISQAILGFAAVAAILTVIPGLDTTLVLRSALVRGRRQAVATAFGIATGALIWGAAAALGAAALLAASHLAYQVVTIGGALYMGYLGVSMIVKSFRRTGNGHAAALTESASLWRSFLTGTWTNLLNPKIGVFYIATIPQFIPEGASPLAMGLLLSAVHALMSLVWFAIIIIGANAARRWLAHARALRIIDRFAGTVLIGFGATLALEHR</sequence>
<dbReference type="PIRSF" id="PIRSF006324">
    <property type="entry name" value="LeuE"/>
    <property type="match status" value="1"/>
</dbReference>
<dbReference type="AlphaFoldDB" id="A0A1H8DRF8"/>
<evidence type="ECO:0000313" key="7">
    <source>
        <dbReference type="Proteomes" id="UP000297654"/>
    </source>
</evidence>
<keyword evidence="7" id="KW-1185">Reference proteome</keyword>
<proteinExistence type="predicted"/>
<dbReference type="PANTHER" id="PTHR30086:SF20">
    <property type="entry name" value="ARGININE EXPORTER PROTEIN ARGO-RELATED"/>
    <property type="match status" value="1"/>
</dbReference>
<evidence type="ECO:0000313" key="6">
    <source>
        <dbReference type="EMBL" id="TFB89701.1"/>
    </source>
</evidence>
<gene>
    <name evidence="6" type="ORF">E3O10_07805</name>
</gene>
<name>A0A1H8DRF8_9MICO</name>
<dbReference type="GO" id="GO:0005886">
    <property type="term" value="C:plasma membrane"/>
    <property type="evidence" value="ECO:0007669"/>
    <property type="project" value="UniProtKB-SubCell"/>
</dbReference>
<dbReference type="OrthoDB" id="3175972at2"/>
<evidence type="ECO:0000256" key="5">
    <source>
        <dbReference type="ARBA" id="ARBA00023136"/>
    </source>
</evidence>
<keyword evidence="2" id="KW-1003">Cell membrane</keyword>
<evidence type="ECO:0000256" key="1">
    <source>
        <dbReference type="ARBA" id="ARBA00004651"/>
    </source>
</evidence>
<dbReference type="PANTHER" id="PTHR30086">
    <property type="entry name" value="ARGININE EXPORTER PROTEIN ARGO"/>
    <property type="match status" value="1"/>
</dbReference>
<accession>A0A1H8DRF8</accession>
<evidence type="ECO:0000256" key="3">
    <source>
        <dbReference type="ARBA" id="ARBA00022692"/>
    </source>
</evidence>